<dbReference type="InterPro" id="IPR006311">
    <property type="entry name" value="TAT_signal"/>
</dbReference>
<evidence type="ECO:0000313" key="2">
    <source>
        <dbReference type="EMBL" id="RLV81504.1"/>
    </source>
</evidence>
<dbReference type="PROSITE" id="PS51318">
    <property type="entry name" value="TAT"/>
    <property type="match status" value="1"/>
</dbReference>
<dbReference type="Proteomes" id="UP000281594">
    <property type="component" value="Unassembled WGS sequence"/>
</dbReference>
<evidence type="ECO:0000313" key="3">
    <source>
        <dbReference type="Proteomes" id="UP000281594"/>
    </source>
</evidence>
<keyword evidence="1" id="KW-0732">Signal</keyword>
<dbReference type="EMBL" id="QYCY01000001">
    <property type="protein sequence ID" value="RLV81504.1"/>
    <property type="molecule type" value="Genomic_DNA"/>
</dbReference>
<comment type="caution">
    <text evidence="2">The sequence shown here is derived from an EMBL/GenBank/DDBJ whole genome shotgun (WGS) entry which is preliminary data.</text>
</comment>
<feature type="chain" id="PRO_5018202714" description="Secreted protein" evidence="1">
    <location>
        <begin position="30"/>
        <end position="78"/>
    </location>
</feature>
<proteinExistence type="predicted"/>
<accession>A0A3L8RPA1</accession>
<dbReference type="RefSeq" id="WP_148717821.1">
    <property type="nucleotide sequence ID" value="NZ_CP085193.1"/>
</dbReference>
<evidence type="ECO:0008006" key="4">
    <source>
        <dbReference type="Google" id="ProtNLM"/>
    </source>
</evidence>
<name>A0A3L8RPA1_STRRN</name>
<evidence type="ECO:0000256" key="1">
    <source>
        <dbReference type="SAM" id="SignalP"/>
    </source>
</evidence>
<dbReference type="AlphaFoldDB" id="A0A3L8RPA1"/>
<protein>
    <recommendedName>
        <fullName evidence="4">Secreted protein</fullName>
    </recommendedName>
</protein>
<sequence>MRSRRLALAAATTLGALALTLGIGGTAQAAPRPPLTKAECWASGGIVVPINVVGSVCIWHNPDGTSDSAQITDPLGSN</sequence>
<reference evidence="2 3" key="1">
    <citation type="journal article" date="2018" name="J. Biol. Chem.">
        <title>Discovery of the actinoplanic acid pathway in Streptomyces rapamycinicus reveals a genetically conserved synergism with rapamycin.</title>
        <authorList>
            <person name="Mrak P."/>
            <person name="Krastel P."/>
            <person name="Pivk Lukancic P."/>
            <person name="Tao J."/>
            <person name="Pistorius D."/>
            <person name="Moore C.M."/>
        </authorList>
    </citation>
    <scope>NUCLEOTIDE SEQUENCE [LARGE SCALE GENOMIC DNA]</scope>
    <source>
        <strain evidence="2 3">NRRL 5491</strain>
    </source>
</reference>
<organism evidence="2 3">
    <name type="scientific">Streptomyces rapamycinicus (strain ATCC 29253 / DSM 41530 / NRRL 5491 / AYB-994)</name>
    <name type="common">Streptomyces hygroscopicus (strain ATCC 29253)</name>
    <dbReference type="NCBI Taxonomy" id="1343740"/>
    <lineage>
        <taxon>Bacteria</taxon>
        <taxon>Bacillati</taxon>
        <taxon>Actinomycetota</taxon>
        <taxon>Actinomycetes</taxon>
        <taxon>Kitasatosporales</taxon>
        <taxon>Streptomycetaceae</taxon>
        <taxon>Streptomyces</taxon>
        <taxon>Streptomyces violaceusniger group</taxon>
    </lineage>
</organism>
<gene>
    <name evidence="2" type="ORF">D3C57_124005</name>
</gene>
<feature type="signal peptide" evidence="1">
    <location>
        <begin position="1"/>
        <end position="29"/>
    </location>
</feature>